<keyword evidence="1" id="KW-0175">Coiled coil</keyword>
<feature type="compositionally biased region" description="Low complexity" evidence="2">
    <location>
        <begin position="103"/>
        <end position="124"/>
    </location>
</feature>
<feature type="compositionally biased region" description="Polar residues" evidence="2">
    <location>
        <begin position="422"/>
        <end position="431"/>
    </location>
</feature>
<name>J0LIC3_AURST</name>
<feature type="region of interest" description="Disordered" evidence="2">
    <location>
        <begin position="1"/>
        <end position="197"/>
    </location>
</feature>
<feature type="compositionally biased region" description="Polar residues" evidence="2">
    <location>
        <begin position="125"/>
        <end position="144"/>
    </location>
</feature>
<evidence type="ECO:0000259" key="3">
    <source>
        <dbReference type="PROSITE" id="PS50245"/>
    </source>
</evidence>
<proteinExistence type="predicted"/>
<feature type="compositionally biased region" description="Low complexity" evidence="2">
    <location>
        <begin position="461"/>
        <end position="479"/>
    </location>
</feature>
<reference evidence="5" key="1">
    <citation type="journal article" date="2012" name="Science">
        <title>The Paleozoic origin of enzymatic lignin decomposition reconstructed from 31 fungal genomes.</title>
        <authorList>
            <person name="Floudas D."/>
            <person name="Binder M."/>
            <person name="Riley R."/>
            <person name="Barry K."/>
            <person name="Blanchette R.A."/>
            <person name="Henrissat B."/>
            <person name="Martinez A.T."/>
            <person name="Otillar R."/>
            <person name="Spatafora J.W."/>
            <person name="Yadav J.S."/>
            <person name="Aerts A."/>
            <person name="Benoit I."/>
            <person name="Boyd A."/>
            <person name="Carlson A."/>
            <person name="Copeland A."/>
            <person name="Coutinho P.M."/>
            <person name="de Vries R.P."/>
            <person name="Ferreira P."/>
            <person name="Findley K."/>
            <person name="Foster B."/>
            <person name="Gaskell J."/>
            <person name="Glotzer D."/>
            <person name="Gorecki P."/>
            <person name="Heitman J."/>
            <person name="Hesse C."/>
            <person name="Hori C."/>
            <person name="Igarashi K."/>
            <person name="Jurgens J.A."/>
            <person name="Kallen N."/>
            <person name="Kersten P."/>
            <person name="Kohler A."/>
            <person name="Kuees U."/>
            <person name="Kumar T.K.A."/>
            <person name="Kuo A."/>
            <person name="LaButti K."/>
            <person name="Larrondo L.F."/>
            <person name="Lindquist E."/>
            <person name="Ling A."/>
            <person name="Lombard V."/>
            <person name="Lucas S."/>
            <person name="Lundell T."/>
            <person name="Martin R."/>
            <person name="McLaughlin D.J."/>
            <person name="Morgenstern I."/>
            <person name="Morin E."/>
            <person name="Murat C."/>
            <person name="Nagy L.G."/>
            <person name="Nolan M."/>
            <person name="Ohm R.A."/>
            <person name="Patyshakuliyeva A."/>
            <person name="Rokas A."/>
            <person name="Ruiz-Duenas F.J."/>
            <person name="Sabat G."/>
            <person name="Salamov A."/>
            <person name="Samejima M."/>
            <person name="Schmutz J."/>
            <person name="Slot J.C."/>
            <person name="St John F."/>
            <person name="Stenlid J."/>
            <person name="Sun H."/>
            <person name="Sun S."/>
            <person name="Syed K."/>
            <person name="Tsang A."/>
            <person name="Wiebenga A."/>
            <person name="Young D."/>
            <person name="Pisabarro A."/>
            <person name="Eastwood D.C."/>
            <person name="Martin F."/>
            <person name="Cullen D."/>
            <person name="Grigoriev I.V."/>
            <person name="Hibbett D.S."/>
        </authorList>
    </citation>
    <scope>NUCLEOTIDE SEQUENCE [LARGE SCALE GENOMIC DNA]</scope>
    <source>
        <strain evidence="5">TFB10046</strain>
    </source>
</reference>
<dbReference type="PROSITE" id="PS00845">
    <property type="entry name" value="CAP_GLY_1"/>
    <property type="match status" value="1"/>
</dbReference>
<protein>
    <recommendedName>
        <fullName evidence="3">CAP-Gly domain-containing protein</fullName>
    </recommendedName>
</protein>
<dbReference type="AlphaFoldDB" id="J0LIC3"/>
<feature type="region of interest" description="Disordered" evidence="2">
    <location>
        <begin position="538"/>
        <end position="563"/>
    </location>
</feature>
<dbReference type="PROSITE" id="PS50245">
    <property type="entry name" value="CAP_GLY_2"/>
    <property type="match status" value="1"/>
</dbReference>
<dbReference type="OMA" id="KWCAVCE"/>
<feature type="region of interest" description="Disordered" evidence="2">
    <location>
        <begin position="892"/>
        <end position="930"/>
    </location>
</feature>
<feature type="compositionally biased region" description="Basic and acidic residues" evidence="2">
    <location>
        <begin position="547"/>
        <end position="563"/>
    </location>
</feature>
<dbReference type="Gene3D" id="1.10.287.1490">
    <property type="match status" value="1"/>
</dbReference>
<feature type="region of interest" description="Disordered" evidence="2">
    <location>
        <begin position="273"/>
        <end position="437"/>
    </location>
</feature>
<dbReference type="SMART" id="SM01052">
    <property type="entry name" value="CAP_GLY"/>
    <property type="match status" value="1"/>
</dbReference>
<accession>J0LIC3</accession>
<dbReference type="Pfam" id="PF01302">
    <property type="entry name" value="CAP_GLY"/>
    <property type="match status" value="1"/>
</dbReference>
<feature type="region of interest" description="Disordered" evidence="2">
    <location>
        <begin position="459"/>
        <end position="483"/>
    </location>
</feature>
<dbReference type="KEGG" id="adl:AURDEDRAFT_116652"/>
<feature type="coiled-coil region" evidence="1">
    <location>
        <begin position="594"/>
        <end position="657"/>
    </location>
</feature>
<dbReference type="Gene3D" id="2.30.30.190">
    <property type="entry name" value="CAP Gly-rich-like domain"/>
    <property type="match status" value="1"/>
</dbReference>
<dbReference type="Proteomes" id="UP000006514">
    <property type="component" value="Unassembled WGS sequence"/>
</dbReference>
<keyword evidence="5" id="KW-1185">Reference proteome</keyword>
<dbReference type="PANTHER" id="PTHR18916">
    <property type="entry name" value="DYNACTIN 1-RELATED MICROTUBULE-BINDING"/>
    <property type="match status" value="1"/>
</dbReference>
<feature type="non-terminal residue" evidence="4">
    <location>
        <position position="1022"/>
    </location>
</feature>
<evidence type="ECO:0000313" key="4">
    <source>
        <dbReference type="EMBL" id="EJD38000.1"/>
    </source>
</evidence>
<feature type="compositionally biased region" description="Low complexity" evidence="2">
    <location>
        <begin position="308"/>
        <end position="317"/>
    </location>
</feature>
<feature type="compositionally biased region" description="Basic and acidic residues" evidence="2">
    <location>
        <begin position="892"/>
        <end position="903"/>
    </location>
</feature>
<feature type="compositionally biased region" description="Low complexity" evidence="2">
    <location>
        <begin position="76"/>
        <end position="89"/>
    </location>
</feature>
<dbReference type="InterPro" id="IPR036859">
    <property type="entry name" value="CAP-Gly_dom_sf"/>
</dbReference>
<dbReference type="EMBL" id="JH687832">
    <property type="protein sequence ID" value="EJD38000.1"/>
    <property type="molecule type" value="Genomic_DNA"/>
</dbReference>
<evidence type="ECO:0000313" key="5">
    <source>
        <dbReference type="Proteomes" id="UP000006514"/>
    </source>
</evidence>
<gene>
    <name evidence="4" type="ORF">AURDEDRAFT_116652</name>
</gene>
<feature type="domain" description="CAP-Gly" evidence="3">
    <location>
        <begin position="219"/>
        <end position="264"/>
    </location>
</feature>
<feature type="coiled-coil region" evidence="1">
    <location>
        <begin position="941"/>
        <end position="989"/>
    </location>
</feature>
<evidence type="ECO:0000256" key="2">
    <source>
        <dbReference type="SAM" id="MobiDB-lite"/>
    </source>
</evidence>
<dbReference type="InParanoid" id="J0LIC3"/>
<dbReference type="InterPro" id="IPR000938">
    <property type="entry name" value="CAP-Gly_domain"/>
</dbReference>
<organism evidence="4 5">
    <name type="scientific">Auricularia subglabra (strain TFB-10046 / SS5)</name>
    <name type="common">White-rot fungus</name>
    <name type="synonym">Auricularia delicata (strain TFB10046)</name>
    <dbReference type="NCBI Taxonomy" id="717982"/>
    <lineage>
        <taxon>Eukaryota</taxon>
        <taxon>Fungi</taxon>
        <taxon>Dikarya</taxon>
        <taxon>Basidiomycota</taxon>
        <taxon>Agaricomycotina</taxon>
        <taxon>Agaricomycetes</taxon>
        <taxon>Auriculariales</taxon>
        <taxon>Auriculariaceae</taxon>
        <taxon>Auricularia</taxon>
    </lineage>
</organism>
<dbReference type="SUPFAM" id="SSF74924">
    <property type="entry name" value="Cap-Gly domain"/>
    <property type="match status" value="1"/>
</dbReference>
<feature type="compositionally biased region" description="Low complexity" evidence="2">
    <location>
        <begin position="153"/>
        <end position="197"/>
    </location>
</feature>
<sequence length="1022" mass="108812">MAYQSQQTPGKPRQSGIPAPGARSGIPTPGATRPRSLTASSSGGGPALPTPSTNGDMARALSEAIKANDPRQHNKTSATDSPTSTTSSSYAPRKSAGGWLQTPSSSQRPGSSASSVASAKSTSPRTSESGGTRIMQPTTPTSSAGARYAPRQSTTTPTYKTPSSSSSYAPRASTASSRPASRISEAGGRAPSRAGRGFDVGDMVRIESIGMEGTLRYMGDIDGKPGTWAGVELAGGFAGRGKNDGSVNGVAYFTCPPKCGVFVATNKLSPPTTGAIRPSSVASSRGGRVTPAMSAGRVTPSPVPPRTPTFRTPAAPRQSMTSRAGVTPKAADSSKYTAGSRASKYAGMTARQLRGDENRAASPTGTPKAALTRPSFGGFKVPGMTTATTPKPATRRTDMPPPASPAFSGRSVLNHDVKPGTPTLSQTSTETAVDDSPETAALAAANKALQEKIAALTAGMASARAPTPRAPTPARAQTPLPDPRIEKLEAENAKLSAELTGLKGAADASKTRLAELESSLKTAERSLSERTAKVEALERAATSAQADVDKARSEGETKARDLQGRLEHQEALVTSLRAALETTEGRKGESDALLEAKQTEITLLEARLEKSLREWDEERKELNLQVDELRLAGQETIALYEERLSASEQQKYDLEDMLEAVTAKLAAAEAAQPVRPPSPTTRSTAAEIDNETLREQAVHLQQKIAALEDQLEEAQAAFEREEAAMRTRVAKYKEADERLKREGDAVKAERDQARRECEAARQRVAEVEEALRENGVALEDARADVEGLRAELANLASSNQAGGETMPTRLDEARKAERARVQEELAALKETLEATKAGKRELEEHAEVVKAERDAAVRERDALKSSAESANLDPATIDELRASLEERGAELERLRKTQNRDRPLTPSSPMDGNFLLPEGALTPRSSSKHDREEIAGLKHIVQDLTKETVSLQSQNRLLEKENKMLLSETEELRDAIKQLETTVEESILREERQLNGELQALDAVTAASADLPTDVAELQQAL</sequence>
<evidence type="ECO:0000256" key="1">
    <source>
        <dbReference type="SAM" id="Coils"/>
    </source>
</evidence>
<dbReference type="eggNOG" id="KOG4568">
    <property type="taxonomic scope" value="Eukaryota"/>
</dbReference>
<dbReference type="OrthoDB" id="2130750at2759"/>